<dbReference type="SUPFAM" id="SSF52540">
    <property type="entry name" value="P-loop containing nucleoside triphosphate hydrolases"/>
    <property type="match status" value="1"/>
</dbReference>
<dbReference type="Gene3D" id="3.40.50.300">
    <property type="entry name" value="P-loop containing nucleotide triphosphate hydrolases"/>
    <property type="match status" value="1"/>
</dbReference>
<evidence type="ECO:0000256" key="2">
    <source>
        <dbReference type="ARBA" id="ARBA00022573"/>
    </source>
</evidence>
<keyword evidence="7" id="KW-1185">Reference proteome</keyword>
<accession>A0A1M7SQN0</accession>
<dbReference type="Proteomes" id="UP000186469">
    <property type="component" value="Unassembled WGS sequence"/>
</dbReference>
<dbReference type="GO" id="GO:0009236">
    <property type="term" value="P:cobalamin biosynthetic process"/>
    <property type="evidence" value="ECO:0007669"/>
    <property type="project" value="UniProtKB-UniRule"/>
</dbReference>
<comment type="pathway">
    <text evidence="1 4">Cofactor biosynthesis; adenosylcobalamin biosynthesis.</text>
</comment>
<evidence type="ECO:0000256" key="4">
    <source>
        <dbReference type="HAMAP-Rule" id="MF_00028"/>
    </source>
</evidence>
<dbReference type="AlphaFoldDB" id="A0A1M7SQN0"/>
<dbReference type="RefSeq" id="WP_072696842.1">
    <property type="nucleotide sequence ID" value="NZ_FRDI01000004.1"/>
</dbReference>
<name>A0A1M7SQN0_9BACT</name>
<organism evidence="6 7">
    <name type="scientific">Desulfovibrio litoralis DSM 11393</name>
    <dbReference type="NCBI Taxonomy" id="1121455"/>
    <lineage>
        <taxon>Bacteria</taxon>
        <taxon>Pseudomonadati</taxon>
        <taxon>Thermodesulfobacteriota</taxon>
        <taxon>Desulfovibrionia</taxon>
        <taxon>Desulfovibrionales</taxon>
        <taxon>Desulfovibrionaceae</taxon>
        <taxon>Desulfovibrio</taxon>
    </lineage>
</organism>
<dbReference type="HAMAP" id="MF_00028">
    <property type="entry name" value="CobQ"/>
    <property type="match status" value="1"/>
</dbReference>
<sequence>MSFKQNFEQEASKKPLSPALMLQGTSSHVGKSILTAAFCRYYYQLGFKVAPFKAQNMSSKLYVTSDGLCISTAQALQAQAAKVVPDVRMNPILLKPEKLKNGESGVEVFWLGKSQGIMPIQEYFAKKEEYFKGVCEVYAELSSENDIIILEGAGSPAEINLRDQDLVNMRMADFAKAKVLLIGDIERGGVFASLVGTLALLLPPERDLVVGLIINKFRGDFSILQPGLELLLQYTEKPCLGVLPYIDVELPEEDSLGSGLVLSPQNLDDLKQLDPALDNLAVLIKKYLNLSEINLI</sequence>
<evidence type="ECO:0000313" key="7">
    <source>
        <dbReference type="Proteomes" id="UP000186469"/>
    </source>
</evidence>
<proteinExistence type="inferred from homology"/>
<dbReference type="GO" id="GO:0015420">
    <property type="term" value="F:ABC-type vitamin B12 transporter activity"/>
    <property type="evidence" value="ECO:0007669"/>
    <property type="project" value="UniProtKB-UniRule"/>
</dbReference>
<dbReference type="EMBL" id="FRDI01000004">
    <property type="protein sequence ID" value="SHN60769.1"/>
    <property type="molecule type" value="Genomic_DNA"/>
</dbReference>
<dbReference type="Pfam" id="PF01656">
    <property type="entry name" value="CbiA"/>
    <property type="match status" value="1"/>
</dbReference>
<evidence type="ECO:0000313" key="6">
    <source>
        <dbReference type="EMBL" id="SHN60769.1"/>
    </source>
</evidence>
<dbReference type="PANTHER" id="PTHR21343:SF1">
    <property type="entry name" value="COBYRIC ACID SYNTHASE"/>
    <property type="match status" value="1"/>
</dbReference>
<keyword evidence="2 4" id="KW-0169">Cobalamin biosynthesis</keyword>
<evidence type="ECO:0000259" key="5">
    <source>
        <dbReference type="Pfam" id="PF01656"/>
    </source>
</evidence>
<dbReference type="PANTHER" id="PTHR21343">
    <property type="entry name" value="DETHIOBIOTIN SYNTHETASE"/>
    <property type="match status" value="1"/>
</dbReference>
<dbReference type="NCBIfam" id="NF001989">
    <property type="entry name" value="PRK00784.1"/>
    <property type="match status" value="1"/>
</dbReference>
<reference evidence="6 7" key="1">
    <citation type="submission" date="2016-12" db="EMBL/GenBank/DDBJ databases">
        <authorList>
            <person name="Song W.-J."/>
            <person name="Kurnit D.M."/>
        </authorList>
    </citation>
    <scope>NUCLEOTIDE SEQUENCE [LARGE SCALE GENOMIC DNA]</scope>
    <source>
        <strain evidence="6 7">DSM 11393</strain>
    </source>
</reference>
<dbReference type="InterPro" id="IPR002586">
    <property type="entry name" value="CobQ/CobB/MinD/ParA_Nub-bd_dom"/>
</dbReference>
<comment type="similarity">
    <text evidence="4">Belongs to the CobB/CobQ family. CobQ subfamily.</text>
</comment>
<evidence type="ECO:0000256" key="1">
    <source>
        <dbReference type="ARBA" id="ARBA00004953"/>
    </source>
</evidence>
<dbReference type="GO" id="GO:0003824">
    <property type="term" value="F:catalytic activity"/>
    <property type="evidence" value="ECO:0007669"/>
    <property type="project" value="InterPro"/>
</dbReference>
<dbReference type="OrthoDB" id="9808302at2"/>
<dbReference type="STRING" id="1121455.SAMN02745728_01157"/>
<keyword evidence="3 4" id="KW-0315">Glutamine amidotransferase</keyword>
<gene>
    <name evidence="4" type="primary">cobQ</name>
    <name evidence="6" type="ORF">SAMN02745728_01157</name>
</gene>
<protein>
    <recommendedName>
        <fullName evidence="4">Cobyric acid synthase</fullName>
    </recommendedName>
</protein>
<evidence type="ECO:0000256" key="3">
    <source>
        <dbReference type="ARBA" id="ARBA00022962"/>
    </source>
</evidence>
<comment type="caution">
    <text evidence="4">Lacks conserved residue(s) required for the propagation of feature annotation.</text>
</comment>
<feature type="domain" description="CobQ/CobB/MinD/ParA nucleotide binding" evidence="5">
    <location>
        <begin position="21"/>
        <end position="252"/>
    </location>
</feature>
<dbReference type="InterPro" id="IPR027417">
    <property type="entry name" value="P-loop_NTPase"/>
</dbReference>
<comment type="function">
    <text evidence="4">Catalyzes amidations at positions B, D, E, and G on adenosylcobyrinic A,C-diamide. NH(2) groups are provided by glutamine, and one molecule of ATP is hydrogenolyzed for each amidation.</text>
</comment>
<dbReference type="InterPro" id="IPR004459">
    <property type="entry name" value="CobQ_synth"/>
</dbReference>
<dbReference type="UniPathway" id="UPA00148"/>